<evidence type="ECO:0000256" key="2">
    <source>
        <dbReference type="ARBA" id="ARBA00006674"/>
    </source>
</evidence>
<dbReference type="InterPro" id="IPR035370">
    <property type="entry name" value="Nrap_D5"/>
</dbReference>
<keyword evidence="4 5" id="KW-0539">Nucleus</keyword>
<dbReference type="EMBL" id="VXIS01000178">
    <property type="protein sequence ID" value="KAA8898820.1"/>
    <property type="molecule type" value="Genomic_DNA"/>
</dbReference>
<proteinExistence type="inferred from homology"/>
<dbReference type="GO" id="GO:0003723">
    <property type="term" value="F:RNA binding"/>
    <property type="evidence" value="ECO:0007669"/>
    <property type="project" value="UniProtKB-KW"/>
</dbReference>
<feature type="domain" description="Nrap protein" evidence="10">
    <location>
        <begin position="631"/>
        <end position="819"/>
    </location>
</feature>
<dbReference type="Pfam" id="PF17405">
    <property type="entry name" value="Nrap_D4"/>
    <property type="match status" value="1"/>
</dbReference>
<dbReference type="Pfam" id="PF17406">
    <property type="entry name" value="Nrap_D5"/>
    <property type="match status" value="1"/>
</dbReference>
<organism evidence="13 14">
    <name type="scientific">Sphaerosporella brunnea</name>
    <dbReference type="NCBI Taxonomy" id="1250544"/>
    <lineage>
        <taxon>Eukaryota</taxon>
        <taxon>Fungi</taxon>
        <taxon>Dikarya</taxon>
        <taxon>Ascomycota</taxon>
        <taxon>Pezizomycotina</taxon>
        <taxon>Pezizomycetes</taxon>
        <taxon>Pezizales</taxon>
        <taxon>Pyronemataceae</taxon>
        <taxon>Sphaerosporella</taxon>
    </lineage>
</organism>
<dbReference type="InterPro" id="IPR035367">
    <property type="entry name" value="Nrap_D2"/>
</dbReference>
<name>A0A5J5EPX7_9PEZI</name>
<comment type="subcellular location">
    <subcellularLocation>
        <location evidence="1 5">Nucleus</location>
        <location evidence="1 5">Nucleolus</location>
    </subcellularLocation>
</comment>
<dbReference type="Pfam" id="PF17403">
    <property type="entry name" value="Nrap_D2"/>
    <property type="match status" value="1"/>
</dbReference>
<dbReference type="Proteomes" id="UP000326924">
    <property type="component" value="Unassembled WGS sequence"/>
</dbReference>
<feature type="region of interest" description="Disordered" evidence="6">
    <location>
        <begin position="1"/>
        <end position="38"/>
    </location>
</feature>
<feature type="domain" description="Nrap protein" evidence="12">
    <location>
        <begin position="978"/>
        <end position="1106"/>
    </location>
</feature>
<protein>
    <recommendedName>
        <fullName evidence="5">U3 small nucleolar RNA-associated protein 22</fullName>
    </recommendedName>
</protein>
<evidence type="ECO:0000259" key="12">
    <source>
        <dbReference type="Pfam" id="PF17407"/>
    </source>
</evidence>
<dbReference type="Gene3D" id="3.30.70.3030">
    <property type="match status" value="1"/>
</dbReference>
<sequence>MLPVAKRRRTSMSPSGEENAQLPDGADEKARKKHAAAQHKTQLTAAVVGEMQGSYKSNVFRMETEEMLSEVAVAYGGKRMKAVEGVLHCVKALIDAIPDREGMKIAQVEQQMMKRKIHIPFPEPRPEKSVQYTFAYKKPAYGNVAGSFALKTLVKGKDTLGIDLVLTMPSELFSEKDYLNHRYFYKRAYYLSVLADGLGHSHEFKELKLKAEYDFLNGDQLKPVLVVSSNGEGCALDSKRMKCVVNIIPSAPPGVFPTSKLFPFKNCVRPQQQDAEPAPTPFYNASLAAEATYFPYLAQLHSASGTCAAFADACVLGRIWLRQRGFGGAVSSGGFGHFEWAVLQAFLLKGGGPKGHGLLATGYSNYQMFKAMLQFLAARNLVVDPLVFGASENVKVPGNRTPVVFDGEHAVNVLFKMTSWSYNMLRHEAQRTLETLGNATFSNQFDSVFLQRLDEPCYKFDAVVHFPFPSAAELEKEVATGTEISGKKVQYADRIYKALREGLTDRVTLIHLAYAGEKPFNIKGRKFTPAAGEIVVGLLFNAQNVTRSIDRGPSPEEKKKAAAFRKFWGSKAELRRFPDGSIIESVTWPAKSKTPVYQQIVRYILSTHFGKAVAEGVTFVGDAFNHLLEGGEQGATLFQPTYDAFNTLEKDINAITDIPLAIRHISGAAPSLRAASIDIPLSPSYPLMDPANVVVQFESSTRWPQDLVAIQKTKASFLLRLGQLLEAHKPSEIITRVGLENEDHPIMNYAFLDIIYPQTGAAFRVRIYHDREAALLENRRNNPALSPREREAAEAALVEHKQIFVFGPRHTDSIRQLCHRYPHLSPTIRVLKRWFSAQLLGFHIPEELIELLAARTFLCPQPYAMPGSIMSAFLRSLQWLAKWDWRKDPLFVDFTGESKEDFRATFEDVRRKDPALNHCALWVGSSYDLKESVWTMLNRPAKVVAARMTALARAADAAVKAAALSLEPASLFVPATGEFDFVLQLRVDKKRKEKPQKQETVYKNLQLEEEDASPVSVEDLQRLDFLPAREFVHEISKLYQNTLLLFPCFSTGLVGGVWVPINPRRWKANVGFSSMVLEEKDGEVVVAVNKPAVLNEICRIGGEIVRALSVR</sequence>
<evidence type="ECO:0000313" key="14">
    <source>
        <dbReference type="Proteomes" id="UP000326924"/>
    </source>
</evidence>
<keyword evidence="14" id="KW-1185">Reference proteome</keyword>
<feature type="domain" description="Nrap protein" evidence="11">
    <location>
        <begin position="821"/>
        <end position="973"/>
    </location>
</feature>
<dbReference type="GO" id="GO:0032545">
    <property type="term" value="C:CURI complex"/>
    <property type="evidence" value="ECO:0007669"/>
    <property type="project" value="TreeGrafter"/>
</dbReference>
<dbReference type="InParanoid" id="A0A5J5EPX7"/>
<dbReference type="FunCoup" id="A0A5J5EPX7">
    <property type="interactions" value="1028"/>
</dbReference>
<dbReference type="Pfam" id="PF03813">
    <property type="entry name" value="Nrap"/>
    <property type="match status" value="1"/>
</dbReference>
<dbReference type="GO" id="GO:0032040">
    <property type="term" value="C:small-subunit processome"/>
    <property type="evidence" value="ECO:0007669"/>
    <property type="project" value="TreeGrafter"/>
</dbReference>
<comment type="caution">
    <text evidence="13">The sequence shown here is derived from an EMBL/GenBank/DDBJ whole genome shotgun (WGS) entry which is preliminary data.</text>
</comment>
<dbReference type="GO" id="GO:0006409">
    <property type="term" value="P:tRNA export from nucleus"/>
    <property type="evidence" value="ECO:0007669"/>
    <property type="project" value="TreeGrafter"/>
</dbReference>
<feature type="compositionally biased region" description="Basic residues" evidence="6">
    <location>
        <begin position="1"/>
        <end position="10"/>
    </location>
</feature>
<evidence type="ECO:0000259" key="8">
    <source>
        <dbReference type="Pfam" id="PF17403"/>
    </source>
</evidence>
<keyword evidence="3 5" id="KW-0694">RNA-binding</keyword>
<dbReference type="GO" id="GO:0006364">
    <property type="term" value="P:rRNA processing"/>
    <property type="evidence" value="ECO:0007669"/>
    <property type="project" value="UniProtKB-KW"/>
</dbReference>
<dbReference type="InterPro" id="IPR035368">
    <property type="entry name" value="Nrap_D3"/>
</dbReference>
<feature type="domain" description="Nrap protein" evidence="9">
    <location>
        <begin position="457"/>
        <end position="609"/>
    </location>
</feature>
<comment type="similarity">
    <text evidence="2 5">Belongs to the NRAP family.</text>
</comment>
<dbReference type="Pfam" id="PF17404">
    <property type="entry name" value="Nrap_D3"/>
    <property type="match status" value="1"/>
</dbReference>
<dbReference type="PANTHER" id="PTHR17972">
    <property type="entry name" value="NUCLEOLAR RNA-ASSOCIATED PROTEIN"/>
    <property type="match status" value="1"/>
</dbReference>
<accession>A0A5J5EPX7</accession>
<evidence type="ECO:0000259" key="9">
    <source>
        <dbReference type="Pfam" id="PF17404"/>
    </source>
</evidence>
<keyword evidence="5" id="KW-0690">Ribosome biogenesis</keyword>
<dbReference type="OrthoDB" id="10251401at2759"/>
<evidence type="ECO:0000259" key="10">
    <source>
        <dbReference type="Pfam" id="PF17405"/>
    </source>
</evidence>
<evidence type="ECO:0000256" key="6">
    <source>
        <dbReference type="SAM" id="MobiDB-lite"/>
    </source>
</evidence>
<evidence type="ECO:0000256" key="4">
    <source>
        <dbReference type="ARBA" id="ARBA00023242"/>
    </source>
</evidence>
<dbReference type="GO" id="GO:0034456">
    <property type="term" value="C:UTP-C complex"/>
    <property type="evidence" value="ECO:0007669"/>
    <property type="project" value="TreeGrafter"/>
</dbReference>
<dbReference type="InterPro" id="IPR035371">
    <property type="entry name" value="Nrap_D6"/>
</dbReference>
<dbReference type="AlphaFoldDB" id="A0A5J5EPX7"/>
<evidence type="ECO:0000259" key="7">
    <source>
        <dbReference type="Pfam" id="PF03813"/>
    </source>
</evidence>
<dbReference type="InterPro" id="IPR035082">
    <property type="entry name" value="Nrap_D1"/>
</dbReference>
<reference evidence="13 14" key="1">
    <citation type="submission" date="2019-09" db="EMBL/GenBank/DDBJ databases">
        <title>Draft genome of the ectomycorrhizal ascomycete Sphaerosporella brunnea.</title>
        <authorList>
            <consortium name="DOE Joint Genome Institute"/>
            <person name="Benucci G.M."/>
            <person name="Marozzi G."/>
            <person name="Antonielli L."/>
            <person name="Sanchez S."/>
            <person name="Marco P."/>
            <person name="Wang X."/>
            <person name="Falini L.B."/>
            <person name="Barry K."/>
            <person name="Haridas S."/>
            <person name="Lipzen A."/>
            <person name="Labutti K."/>
            <person name="Grigoriev I.V."/>
            <person name="Murat C."/>
            <person name="Martin F."/>
            <person name="Albertini E."/>
            <person name="Donnini D."/>
            <person name="Bonito G."/>
        </authorList>
    </citation>
    <scope>NUCLEOTIDE SEQUENCE [LARGE SCALE GENOMIC DNA]</scope>
    <source>
        <strain evidence="13 14">Sb_GMNB300</strain>
    </source>
</reference>
<evidence type="ECO:0000259" key="11">
    <source>
        <dbReference type="Pfam" id="PF17406"/>
    </source>
</evidence>
<dbReference type="PANTHER" id="PTHR17972:SF0">
    <property type="entry name" value="NUCLEOLAR PROTEIN 6"/>
    <property type="match status" value="1"/>
</dbReference>
<evidence type="ECO:0000256" key="5">
    <source>
        <dbReference type="RuleBase" id="RU364032"/>
    </source>
</evidence>
<feature type="domain" description="Nrap protein" evidence="8">
    <location>
        <begin position="309"/>
        <end position="451"/>
    </location>
</feature>
<gene>
    <name evidence="13" type="ORF">FN846DRAFT_199148</name>
</gene>
<keyword evidence="5" id="KW-0698">rRNA processing</keyword>
<dbReference type="InterPro" id="IPR035369">
    <property type="entry name" value="Nrap_D4"/>
</dbReference>
<keyword evidence="5" id="KW-0687">Ribonucleoprotein</keyword>
<evidence type="ECO:0000313" key="13">
    <source>
        <dbReference type="EMBL" id="KAA8898820.1"/>
    </source>
</evidence>
<evidence type="ECO:0000256" key="3">
    <source>
        <dbReference type="ARBA" id="ARBA00022884"/>
    </source>
</evidence>
<dbReference type="Gene3D" id="1.10.1410.10">
    <property type="match status" value="1"/>
</dbReference>
<feature type="domain" description="Nrap protein" evidence="7">
    <location>
        <begin position="162"/>
        <end position="304"/>
    </location>
</feature>
<dbReference type="Pfam" id="PF17407">
    <property type="entry name" value="Nrap_D6"/>
    <property type="match status" value="1"/>
</dbReference>
<evidence type="ECO:0000256" key="1">
    <source>
        <dbReference type="ARBA" id="ARBA00004604"/>
    </source>
</evidence>
<dbReference type="InterPro" id="IPR005554">
    <property type="entry name" value="NOL6/Upt22"/>
</dbReference>